<accession>A0A443SGZ2</accession>
<protein>
    <recommendedName>
        <fullName evidence="10">Peroxin-7</fullName>
    </recommendedName>
</protein>
<evidence type="ECO:0000256" key="8">
    <source>
        <dbReference type="ARBA" id="ARBA00023140"/>
    </source>
</evidence>
<dbReference type="GO" id="GO:0016558">
    <property type="term" value="P:protein import into peroxisome matrix"/>
    <property type="evidence" value="ECO:0007669"/>
    <property type="project" value="InterPro"/>
</dbReference>
<dbReference type="PANTHER" id="PTHR46027">
    <property type="entry name" value="PEROXISOMAL TARGETING SIGNAL 2 RECEPTOR"/>
    <property type="match status" value="1"/>
</dbReference>
<evidence type="ECO:0000256" key="6">
    <source>
        <dbReference type="ARBA" id="ARBA00022737"/>
    </source>
</evidence>
<evidence type="ECO:0000313" key="13">
    <source>
        <dbReference type="Proteomes" id="UP000288716"/>
    </source>
</evidence>
<evidence type="ECO:0000256" key="4">
    <source>
        <dbReference type="ARBA" id="ARBA00022490"/>
    </source>
</evidence>
<reference evidence="12 13" key="1">
    <citation type="journal article" date="2018" name="Gigascience">
        <title>Genomes of trombidid mites reveal novel predicted allergens and laterally-transferred genes associated with secondary metabolism.</title>
        <authorList>
            <person name="Dong X."/>
            <person name="Chaisiri K."/>
            <person name="Xia D."/>
            <person name="Armstrong S.D."/>
            <person name="Fang Y."/>
            <person name="Donnelly M.J."/>
            <person name="Kadowaki T."/>
            <person name="McGarry J.W."/>
            <person name="Darby A.C."/>
            <person name="Makepeace B.L."/>
        </authorList>
    </citation>
    <scope>NUCLEOTIDE SEQUENCE [LARGE SCALE GENOMIC DNA]</scope>
    <source>
        <strain evidence="12">UoL-UT</strain>
    </source>
</reference>
<dbReference type="PROSITE" id="PS00678">
    <property type="entry name" value="WD_REPEATS_1"/>
    <property type="match status" value="1"/>
</dbReference>
<dbReference type="InterPro" id="IPR001680">
    <property type="entry name" value="WD40_rpt"/>
</dbReference>
<comment type="subcellular location">
    <subcellularLocation>
        <location evidence="2">Cytoplasm</location>
        <location evidence="2">Cytosol</location>
    </subcellularLocation>
    <subcellularLocation>
        <location evidence="1">Peroxisome matrix</location>
    </subcellularLocation>
</comment>
<keyword evidence="4" id="KW-0963">Cytoplasm</keyword>
<organism evidence="12 13">
    <name type="scientific">Leptotrombidium deliense</name>
    <dbReference type="NCBI Taxonomy" id="299467"/>
    <lineage>
        <taxon>Eukaryota</taxon>
        <taxon>Metazoa</taxon>
        <taxon>Ecdysozoa</taxon>
        <taxon>Arthropoda</taxon>
        <taxon>Chelicerata</taxon>
        <taxon>Arachnida</taxon>
        <taxon>Acari</taxon>
        <taxon>Acariformes</taxon>
        <taxon>Trombidiformes</taxon>
        <taxon>Prostigmata</taxon>
        <taxon>Anystina</taxon>
        <taxon>Parasitengona</taxon>
        <taxon>Trombiculoidea</taxon>
        <taxon>Trombiculidae</taxon>
        <taxon>Leptotrombidium</taxon>
    </lineage>
</organism>
<dbReference type="GO" id="GO:0005782">
    <property type="term" value="C:peroxisomal matrix"/>
    <property type="evidence" value="ECO:0007669"/>
    <property type="project" value="UniProtKB-SubCell"/>
</dbReference>
<evidence type="ECO:0000256" key="9">
    <source>
        <dbReference type="ARBA" id="ARBA00024017"/>
    </source>
</evidence>
<evidence type="ECO:0000256" key="11">
    <source>
        <dbReference type="PROSITE-ProRule" id="PRU00221"/>
    </source>
</evidence>
<proteinExistence type="inferred from homology"/>
<dbReference type="InterPro" id="IPR044536">
    <property type="entry name" value="PEX7"/>
</dbReference>
<gene>
    <name evidence="12" type="ORF">B4U80_03750</name>
</gene>
<evidence type="ECO:0000256" key="2">
    <source>
        <dbReference type="ARBA" id="ARBA00004514"/>
    </source>
</evidence>
<keyword evidence="13" id="KW-1185">Reference proteome</keyword>
<dbReference type="Proteomes" id="UP000288716">
    <property type="component" value="Unassembled WGS sequence"/>
</dbReference>
<keyword evidence="3" id="KW-0813">Transport</keyword>
<comment type="caution">
    <text evidence="12">The sequence shown here is derived from an EMBL/GenBank/DDBJ whole genome shotgun (WGS) entry which is preliminary data.</text>
</comment>
<keyword evidence="8" id="KW-0576">Peroxisome</keyword>
<evidence type="ECO:0000256" key="3">
    <source>
        <dbReference type="ARBA" id="ARBA00022448"/>
    </source>
</evidence>
<dbReference type="InterPro" id="IPR019775">
    <property type="entry name" value="WD40_repeat_CS"/>
</dbReference>
<evidence type="ECO:0000256" key="1">
    <source>
        <dbReference type="ARBA" id="ARBA00004253"/>
    </source>
</evidence>
<sequence>MMSTFQTEDYHGYNVKFSPFAESRFACATSQNYGLRGKGAVYVLDLFPGDNIIKAHSILRWPQDGVFDVCWSEINDQILWSVSGDGHIQIWNVADANNYLLAPVQVIKAHNKEIYNIEWNQVRGENSSVLTASWDTTVKQWDGFTGQCIQTFTGADSIVYSISWNPRVASTFASVSADGFMRIYNTREVPDKPCFAFRVNDGESLSCDWCKYHENVIAAAGTDGLIGVWDTRLLNKGPVTVLSGHHRAVKKVKFSPHYDSMLASVSYDFTTKIWDFKLGLNPSSNPLLMTFQNHREFVYGLDFNMHLKDQIADCGWDRIIKVFSITPFAYVS</sequence>
<dbReference type="PROSITE" id="PS50294">
    <property type="entry name" value="WD_REPEATS_REGION"/>
    <property type="match status" value="1"/>
</dbReference>
<dbReference type="InterPro" id="IPR036322">
    <property type="entry name" value="WD40_repeat_dom_sf"/>
</dbReference>
<dbReference type="VEuPathDB" id="VectorBase:LDEU005288"/>
<feature type="repeat" description="WD" evidence="11">
    <location>
        <begin position="107"/>
        <end position="151"/>
    </location>
</feature>
<dbReference type="Gene3D" id="2.130.10.10">
    <property type="entry name" value="YVTN repeat-like/Quinoprotein amine dehydrogenase"/>
    <property type="match status" value="1"/>
</dbReference>
<evidence type="ECO:0000256" key="5">
    <source>
        <dbReference type="ARBA" id="ARBA00022574"/>
    </source>
</evidence>
<feature type="repeat" description="WD" evidence="11">
    <location>
        <begin position="242"/>
        <end position="277"/>
    </location>
</feature>
<dbReference type="SUPFAM" id="SSF50978">
    <property type="entry name" value="WD40 repeat-like"/>
    <property type="match status" value="1"/>
</dbReference>
<evidence type="ECO:0000256" key="10">
    <source>
        <dbReference type="ARBA" id="ARBA00032565"/>
    </source>
</evidence>
<dbReference type="EMBL" id="NCKV01002501">
    <property type="protein sequence ID" value="RWS26752.1"/>
    <property type="molecule type" value="Genomic_DNA"/>
</dbReference>
<dbReference type="PANTHER" id="PTHR46027:SF1">
    <property type="entry name" value="PEROXISOMAL TARGETING SIGNAL 2 RECEPTOR"/>
    <property type="match status" value="1"/>
</dbReference>
<dbReference type="GO" id="GO:0005829">
    <property type="term" value="C:cytosol"/>
    <property type="evidence" value="ECO:0007669"/>
    <property type="project" value="UniProtKB-SubCell"/>
</dbReference>
<dbReference type="GO" id="GO:0005053">
    <property type="term" value="F:peroxisome matrix targeting signal-2 binding"/>
    <property type="evidence" value="ECO:0007669"/>
    <property type="project" value="InterPro"/>
</dbReference>
<dbReference type="OrthoDB" id="273771at2759"/>
<comment type="similarity">
    <text evidence="9">Belongs to the WD repeat peroxin-7 family.</text>
</comment>
<dbReference type="PROSITE" id="PS50082">
    <property type="entry name" value="WD_REPEATS_2"/>
    <property type="match status" value="2"/>
</dbReference>
<dbReference type="STRING" id="299467.A0A443SGZ2"/>
<dbReference type="SMART" id="SM00320">
    <property type="entry name" value="WD40"/>
    <property type="match status" value="6"/>
</dbReference>
<dbReference type="AlphaFoldDB" id="A0A443SGZ2"/>
<dbReference type="InterPro" id="IPR015943">
    <property type="entry name" value="WD40/YVTN_repeat-like_dom_sf"/>
</dbReference>
<evidence type="ECO:0000256" key="7">
    <source>
        <dbReference type="ARBA" id="ARBA00022927"/>
    </source>
</evidence>
<keyword evidence="5 11" id="KW-0853">WD repeat</keyword>
<keyword evidence="12" id="KW-0675">Receptor</keyword>
<keyword evidence="7" id="KW-0653">Protein transport</keyword>
<evidence type="ECO:0000313" key="12">
    <source>
        <dbReference type="EMBL" id="RWS26752.1"/>
    </source>
</evidence>
<dbReference type="Pfam" id="PF00400">
    <property type="entry name" value="WD40"/>
    <property type="match status" value="4"/>
</dbReference>
<name>A0A443SGZ2_9ACAR</name>
<keyword evidence="6" id="KW-0677">Repeat</keyword>